<dbReference type="Gene3D" id="3.40.50.1220">
    <property type="entry name" value="TPP-binding domain"/>
    <property type="match status" value="1"/>
</dbReference>
<accession>A0ABM5V1T4</accession>
<dbReference type="RefSeq" id="WP_053198096.1">
    <property type="nucleotide sequence ID" value="NZ_CP011409.1"/>
</dbReference>
<dbReference type="PANTHER" id="PTHR42981">
    <property type="entry name" value="PYRUVATE DEHYDROGENASE [UBIQUINONE]"/>
    <property type="match status" value="1"/>
</dbReference>
<dbReference type="Pfam" id="PF00205">
    <property type="entry name" value="TPP_enzyme_M"/>
    <property type="match status" value="1"/>
</dbReference>
<proteinExistence type="inferred from homology"/>
<keyword evidence="8" id="KW-1185">Reference proteome</keyword>
<keyword evidence="7" id="KW-0670">Pyruvate</keyword>
<protein>
    <submittedName>
        <fullName evidence="7">Pyruvate dehydrogenase</fullName>
    </submittedName>
</protein>
<dbReference type="Pfam" id="PF02775">
    <property type="entry name" value="TPP_enzyme_C"/>
    <property type="match status" value="1"/>
</dbReference>
<organism evidence="7 8">
    <name type="scientific">Herbaspirillum hiltneri N3</name>
    <dbReference type="NCBI Taxonomy" id="1262470"/>
    <lineage>
        <taxon>Bacteria</taxon>
        <taxon>Pseudomonadati</taxon>
        <taxon>Pseudomonadota</taxon>
        <taxon>Betaproteobacteria</taxon>
        <taxon>Burkholderiales</taxon>
        <taxon>Oxalobacteraceae</taxon>
        <taxon>Herbaspirillum</taxon>
    </lineage>
</organism>
<dbReference type="InterPro" id="IPR012001">
    <property type="entry name" value="Thiamin_PyroP_enz_TPP-bd_dom"/>
</dbReference>
<gene>
    <name evidence="7" type="ORF">F506_13150</name>
</gene>
<evidence type="ECO:0000313" key="7">
    <source>
        <dbReference type="EMBL" id="AKZ63490.1"/>
    </source>
</evidence>
<dbReference type="Pfam" id="PF02776">
    <property type="entry name" value="TPP_enzyme_N"/>
    <property type="match status" value="1"/>
</dbReference>
<evidence type="ECO:0000313" key="8">
    <source>
        <dbReference type="Proteomes" id="UP000063429"/>
    </source>
</evidence>
<name>A0ABM5V1T4_9BURK</name>
<evidence type="ECO:0000256" key="1">
    <source>
        <dbReference type="ARBA" id="ARBA00007812"/>
    </source>
</evidence>
<keyword evidence="2 3" id="KW-0786">Thiamine pyrophosphate</keyword>
<reference evidence="8" key="1">
    <citation type="journal article" date="2015" name="Genome Announc.">
        <title>Complete Genome Sequence of Herbaspirillum hiltneri N3 (DSM 17495), Isolated from Surface-Sterilized Wheat Roots.</title>
        <authorList>
            <person name="Guizelini D."/>
            <person name="Saizaki P.M."/>
            <person name="Coimbra N.A."/>
            <person name="Weiss V.A."/>
            <person name="Faoro H."/>
            <person name="Sfeir M.Z."/>
            <person name="Baura V.A."/>
            <person name="Monteiro R.A."/>
            <person name="Chubatsu L.S."/>
            <person name="Souza E.M."/>
            <person name="Cruz L.M."/>
            <person name="Pedrosa F.O."/>
            <person name="Raittz R.T."/>
            <person name="Marchaukoski J.N."/>
            <person name="Steffens M.B."/>
        </authorList>
    </citation>
    <scope>NUCLEOTIDE SEQUENCE [LARGE SCALE GENOMIC DNA]</scope>
    <source>
        <strain evidence="8">N3</strain>
    </source>
</reference>
<dbReference type="PANTHER" id="PTHR42981:SF2">
    <property type="entry name" value="PYRUVATE DEHYDROGENASE [UBIQUINONE]"/>
    <property type="match status" value="1"/>
</dbReference>
<dbReference type="InterPro" id="IPR012000">
    <property type="entry name" value="Thiamin_PyroP_enz_cen_dom"/>
</dbReference>
<feature type="domain" description="Thiamine pyrophosphate enzyme N-terminal TPP-binding" evidence="6">
    <location>
        <begin position="4"/>
        <end position="114"/>
    </location>
</feature>
<comment type="similarity">
    <text evidence="1 3">Belongs to the TPP enzyme family.</text>
</comment>
<dbReference type="Gene3D" id="3.40.50.970">
    <property type="match status" value="2"/>
</dbReference>
<dbReference type="EMBL" id="CP011409">
    <property type="protein sequence ID" value="AKZ63490.1"/>
    <property type="molecule type" value="Genomic_DNA"/>
</dbReference>
<evidence type="ECO:0000259" key="6">
    <source>
        <dbReference type="Pfam" id="PF02776"/>
    </source>
</evidence>
<feature type="domain" description="Thiamine pyrophosphate enzyme TPP-binding" evidence="5">
    <location>
        <begin position="385"/>
        <end position="532"/>
    </location>
</feature>
<evidence type="ECO:0000256" key="3">
    <source>
        <dbReference type="RuleBase" id="RU362132"/>
    </source>
</evidence>
<dbReference type="InterPro" id="IPR029061">
    <property type="entry name" value="THDP-binding"/>
</dbReference>
<dbReference type="InterPro" id="IPR047211">
    <property type="entry name" value="POXB-like"/>
</dbReference>
<dbReference type="InterPro" id="IPR011766">
    <property type="entry name" value="TPP_enzyme_TPP-bd"/>
</dbReference>
<sequence>MSTTVAEMLVETLHTIGVRQIFGVVGDALNPFTEAVRKDKRIEWIGVRHEEGAALAAAGQAKLTGKLAVCCGTTGPGANHLVAGLYEARKDHAPVLAISGGVPASRRGIDYLQENNPDLLFRDVASYTQTIIDPAQTVQVVRQAIAQAYHQRGVAHISIPADVIGAKLPGPAAVASLNALRPQPEVAPPESEITQAAQRIDAAASVAIFVGNGARSAIGDIAVLAEKLQAPILHTFRAKDMLPYDHPHWIGGVGLIGGAPGMDAMRDAELLLMLGTDYPYSEFLPTRTQTVQIDERGFVLGRRMPVDLGITGSVGPAVTQLLQQVQGKTDTTFLRKVGEHRKQWNKTLEKHAIAPPDPDKGPIKPQYLARRLSDRAAEDAVFVVDTGVVTLWCGNWIRQSGRQRLLASFNNAAVGTSLGQGNGIQALDRNRQVIVAAGDGGFTMLLGEFMTAVEHKLPVKVVVFNNREWGLVHLEMEEAGLPAFQGSEFPNLDFALFAGACGAQGFTAKTPAQLEEALGPFLAAPGPAILNVFIDPSELPIMPHIKLDQIWHFGMAKVKEAMISMGGG</sequence>
<dbReference type="SUPFAM" id="SSF52518">
    <property type="entry name" value="Thiamin diphosphate-binding fold (THDP-binding)"/>
    <property type="match status" value="2"/>
</dbReference>
<evidence type="ECO:0000259" key="4">
    <source>
        <dbReference type="Pfam" id="PF00205"/>
    </source>
</evidence>
<dbReference type="Proteomes" id="UP000063429">
    <property type="component" value="Chromosome"/>
</dbReference>
<dbReference type="InterPro" id="IPR029035">
    <property type="entry name" value="DHS-like_NAD/FAD-binding_dom"/>
</dbReference>
<evidence type="ECO:0000259" key="5">
    <source>
        <dbReference type="Pfam" id="PF02775"/>
    </source>
</evidence>
<dbReference type="SUPFAM" id="SSF52467">
    <property type="entry name" value="DHS-like NAD/FAD-binding domain"/>
    <property type="match status" value="1"/>
</dbReference>
<feature type="domain" description="Thiamine pyrophosphate enzyme central" evidence="4">
    <location>
        <begin position="193"/>
        <end position="321"/>
    </location>
</feature>
<evidence type="ECO:0000256" key="2">
    <source>
        <dbReference type="ARBA" id="ARBA00023052"/>
    </source>
</evidence>